<comment type="caution">
    <text evidence="6">The sequence shown here is derived from an EMBL/GenBank/DDBJ whole genome shotgun (WGS) entry which is preliminary data.</text>
</comment>
<feature type="active site" description="Nucleophile" evidence="4">
    <location>
        <position position="105"/>
    </location>
</feature>
<keyword evidence="3" id="KW-0645">Protease</keyword>
<dbReference type="Pfam" id="PF00561">
    <property type="entry name" value="Abhydrolase_1"/>
    <property type="match status" value="1"/>
</dbReference>
<evidence type="ECO:0000259" key="5">
    <source>
        <dbReference type="Pfam" id="PF00561"/>
    </source>
</evidence>
<evidence type="ECO:0000313" key="7">
    <source>
        <dbReference type="Proteomes" id="UP000240569"/>
    </source>
</evidence>
<dbReference type="InterPro" id="IPR005945">
    <property type="entry name" value="Pro_imino_pep"/>
</dbReference>
<organism evidence="6 7">
    <name type="scientific">Candidatus Marsarchaeota G1 archaeon BE_D</name>
    <dbReference type="NCBI Taxonomy" id="1978156"/>
    <lineage>
        <taxon>Archaea</taxon>
        <taxon>Candidatus Marsarchaeota</taxon>
        <taxon>Candidatus Marsarchaeota group 1</taxon>
    </lineage>
</organism>
<dbReference type="PANTHER" id="PTHR43798:SF31">
    <property type="entry name" value="AB HYDROLASE SUPERFAMILY PROTEIN YCLE"/>
    <property type="match status" value="1"/>
</dbReference>
<evidence type="ECO:0000313" key="6">
    <source>
        <dbReference type="EMBL" id="PSN85589.1"/>
    </source>
</evidence>
<dbReference type="GO" id="GO:0006508">
    <property type="term" value="P:proteolysis"/>
    <property type="evidence" value="ECO:0007669"/>
    <property type="project" value="UniProtKB-KW"/>
</dbReference>
<evidence type="ECO:0000256" key="4">
    <source>
        <dbReference type="PIRSR" id="PIRSR005539-1"/>
    </source>
</evidence>
<dbReference type="EMBL" id="NEXD01000027">
    <property type="protein sequence ID" value="PSN85589.1"/>
    <property type="molecule type" value="Genomic_DNA"/>
</dbReference>
<dbReference type="NCBIfam" id="TIGR01250">
    <property type="entry name" value="pro_imino_pep_2"/>
    <property type="match status" value="1"/>
</dbReference>
<dbReference type="PRINTS" id="PR00793">
    <property type="entry name" value="PROAMNOPTASE"/>
</dbReference>
<comment type="function">
    <text evidence="3">Cleaves H-Pro-AMC as well as a wide spectrum of amino acid substrates and several peptide substrates without a proline at the N-terminus.</text>
</comment>
<evidence type="ECO:0000256" key="1">
    <source>
        <dbReference type="ARBA" id="ARBA00010088"/>
    </source>
</evidence>
<dbReference type="Proteomes" id="UP000240569">
    <property type="component" value="Unassembled WGS sequence"/>
</dbReference>
<reference evidence="6 7" key="1">
    <citation type="submission" date="2017-04" db="EMBL/GenBank/DDBJ databases">
        <title>Novel microbial lineages endemic to geothermal iron-oxide mats fill important gaps in the evolutionary history of Archaea.</title>
        <authorList>
            <person name="Jay Z.J."/>
            <person name="Beam J.P."/>
            <person name="Dlakic M."/>
            <person name="Rusch D.B."/>
            <person name="Kozubal M.A."/>
            <person name="Inskeep W.P."/>
        </authorList>
    </citation>
    <scope>NUCLEOTIDE SEQUENCE [LARGE SCALE GENOMIC DNA]</scope>
    <source>
        <strain evidence="6">BE_D</strain>
    </source>
</reference>
<dbReference type="InterPro" id="IPR050266">
    <property type="entry name" value="AB_hydrolase_sf"/>
</dbReference>
<dbReference type="EC" id="3.4.11.5" evidence="3"/>
<keyword evidence="2 3" id="KW-0378">Hydrolase</keyword>
<feature type="active site" evidence="4">
    <location>
        <position position="243"/>
    </location>
</feature>
<feature type="active site" description="Proton donor" evidence="4">
    <location>
        <position position="270"/>
    </location>
</feature>
<dbReference type="AlphaFoldDB" id="A0A2R6AGX0"/>
<gene>
    <name evidence="6" type="ORF">B9Q02_05780</name>
</gene>
<dbReference type="InterPro" id="IPR002410">
    <property type="entry name" value="Peptidase_S33"/>
</dbReference>
<dbReference type="InterPro" id="IPR000073">
    <property type="entry name" value="AB_hydrolase_1"/>
</dbReference>
<proteinExistence type="inferred from homology"/>
<dbReference type="GO" id="GO:0004177">
    <property type="term" value="F:aminopeptidase activity"/>
    <property type="evidence" value="ECO:0007669"/>
    <property type="project" value="UniProtKB-KW"/>
</dbReference>
<dbReference type="PRINTS" id="PR00111">
    <property type="entry name" value="ABHYDROLASE"/>
</dbReference>
<sequence length="293" mass="33609">MIKADKEGFVEVLGFKLFYRIFGEQNKKGVLLCLHGGPGATHDYLSPLADLTSFGYKVVMYDQLGCGRSQMPYDTSYFTIERGVEEVEGVRAQLSLGKVHLIGHSYGGLLAIAYALKYQQNLKSLIIASGLASVPLTISEMNRLKSELPKEVYDILIKYEQIGDYENPEYQKAVEVFYKRYVCRLEPWPEDFVYTIEHLSKPVYYTMNGPNEFTITGTIKDYDATQELYKINLPCLITVGKYDEVTPKVAQSIHERIKRSKLVVFENSSHLAMWEEREKYMQVVRDFLDSIKV</sequence>
<comment type="catalytic activity">
    <reaction evidence="3">
        <text>Release of N-terminal proline from a peptide.</text>
        <dbReference type="EC" id="3.4.11.5"/>
    </reaction>
</comment>
<name>A0A2R6AGX0_9ARCH</name>
<feature type="domain" description="AB hydrolase-1" evidence="5">
    <location>
        <begin position="30"/>
        <end position="276"/>
    </location>
</feature>
<dbReference type="GO" id="GO:0016020">
    <property type="term" value="C:membrane"/>
    <property type="evidence" value="ECO:0007669"/>
    <property type="project" value="TreeGrafter"/>
</dbReference>
<comment type="similarity">
    <text evidence="1 3">Belongs to the peptidase S33 family.</text>
</comment>
<keyword evidence="3" id="KW-0031">Aminopeptidase</keyword>
<accession>A0A2R6AGX0</accession>
<dbReference type="PIRSF" id="PIRSF005539">
    <property type="entry name" value="Pept_S33_TRI_F1"/>
    <property type="match status" value="1"/>
</dbReference>
<dbReference type="PANTHER" id="PTHR43798">
    <property type="entry name" value="MONOACYLGLYCEROL LIPASE"/>
    <property type="match status" value="1"/>
</dbReference>
<dbReference type="SUPFAM" id="SSF53474">
    <property type="entry name" value="alpha/beta-Hydrolases"/>
    <property type="match status" value="1"/>
</dbReference>
<dbReference type="Gene3D" id="3.40.50.1820">
    <property type="entry name" value="alpha/beta hydrolase"/>
    <property type="match status" value="1"/>
</dbReference>
<evidence type="ECO:0000256" key="2">
    <source>
        <dbReference type="ARBA" id="ARBA00022801"/>
    </source>
</evidence>
<dbReference type="InterPro" id="IPR029058">
    <property type="entry name" value="AB_hydrolase_fold"/>
</dbReference>
<protein>
    <recommendedName>
        <fullName evidence="3">Proline iminopeptidase</fullName>
        <shortName evidence="3">PIP</shortName>
        <ecNumber evidence="3">3.4.11.5</ecNumber>
    </recommendedName>
    <alternativeName>
        <fullName evidence="3">Prolyl aminopeptidase</fullName>
    </alternativeName>
    <alternativeName>
        <fullName evidence="3">Tricorn protease-interacting factor F1</fullName>
    </alternativeName>
</protein>
<evidence type="ECO:0000256" key="3">
    <source>
        <dbReference type="PIRNR" id="PIRNR005539"/>
    </source>
</evidence>
<comment type="subunit">
    <text evidence="3">Part of the tricorn proteolytic complex.</text>
</comment>